<dbReference type="PANTHER" id="PTHR42776:SF27">
    <property type="entry name" value="DIPEPTIDYL PEPTIDASE FAMILY MEMBER 6"/>
    <property type="match status" value="1"/>
</dbReference>
<evidence type="ECO:0000259" key="4">
    <source>
        <dbReference type="Pfam" id="PF00326"/>
    </source>
</evidence>
<dbReference type="InterPro" id="IPR001375">
    <property type="entry name" value="Peptidase_S9_cat"/>
</dbReference>
<dbReference type="InterPro" id="IPR011042">
    <property type="entry name" value="6-blade_b-propeller_TolB-like"/>
</dbReference>
<dbReference type="RefSeq" id="WP_320684568.1">
    <property type="nucleotide sequence ID" value="NZ_JAXBLV010000001.1"/>
</dbReference>
<dbReference type="Gene3D" id="2.120.10.30">
    <property type="entry name" value="TolB, C-terminal domain"/>
    <property type="match status" value="2"/>
</dbReference>
<keyword evidence="6" id="KW-1185">Reference proteome</keyword>
<evidence type="ECO:0000256" key="1">
    <source>
        <dbReference type="ARBA" id="ARBA00022801"/>
    </source>
</evidence>
<dbReference type="InterPro" id="IPR029058">
    <property type="entry name" value="AB_hydrolase_fold"/>
</dbReference>
<organism evidence="5 6">
    <name type="scientific">Gemmata algarum</name>
    <dbReference type="NCBI Taxonomy" id="2975278"/>
    <lineage>
        <taxon>Bacteria</taxon>
        <taxon>Pseudomonadati</taxon>
        <taxon>Planctomycetota</taxon>
        <taxon>Planctomycetia</taxon>
        <taxon>Gemmatales</taxon>
        <taxon>Gemmataceae</taxon>
        <taxon>Gemmata</taxon>
    </lineage>
</organism>
<accession>A0ABU5ESR0</accession>
<gene>
    <name evidence="5" type="ORF">R5W23_000031</name>
</gene>
<dbReference type="EMBL" id="JAXBLV010000001">
    <property type="protein sequence ID" value="MDY3557505.1"/>
    <property type="molecule type" value="Genomic_DNA"/>
</dbReference>
<feature type="compositionally biased region" description="Basic and acidic residues" evidence="3">
    <location>
        <begin position="356"/>
        <end position="381"/>
    </location>
</feature>
<name>A0ABU5ESR0_9BACT</name>
<dbReference type="Pfam" id="PF00326">
    <property type="entry name" value="Peptidase_S9"/>
    <property type="match status" value="1"/>
</dbReference>
<keyword evidence="1" id="KW-0378">Hydrolase</keyword>
<evidence type="ECO:0000256" key="2">
    <source>
        <dbReference type="SAM" id="Coils"/>
    </source>
</evidence>
<sequence length="992" mass="109114">MLPQCAVSSRAIAALVLVAGFVVTLRAEDPQKTREQEIAEVQKQLEELQKKLDELNKKKSSPTTPAAKKVLTFADADKWRSIRDFTLSPDGKWFAHRVGATEGEGDLFLRNIADGKETKFPGGTGFGTAVFSLDSKWFAFTYAPPTKGGTAQGSGGKAKVTLVNLATGDKTEIEGAASARFNGEAATHLVFRKVSEPAAGAPAGPVSAASGSDLVLRDLATGTDLVLGNVAEFDFTKKGDWLVTVIDASGRIGNGVHLREMKTGLVYPIEASKANYRSLSWNEDTTAFVVTKQTEDAGSDAKPLSIVGFTELGPKPTKAVYDPKDDKSFPTDFVITGPAAWTDGLDGFRFSITERKKKTETAPAPKEVKSETKTDPKDDGKKGKKIVPTAGNSTDGGKPDLVVWHWKDERLQPMQEKQASSDRVTNYSAVYWIKDRKFVRLADEKFKQVALAPKHKFAVGRDSKPYEYQSYLTGKLYTDVYVVDPKTGARTKAVEKLSSLFFGPATVSPSPTGTHALYYKDGHYHVLDFATAKSVNVTEKVGASFVDADDDHNFDKPSTPAYGWSRDGKFVLLSDGWDIWRVSADGTGGTNLTVNGKTDAIRYRMTLQFEPEPKPGTDLTQPVYTLMYGEWSKKEGLARLDPSKTSVSVLAWSDHGYNPPSKARKADTFVFMRQSTTESADLYITDGTFKDPKKVTDSNPQQKDYKWSAGAKLIEYKGVGGKRLQGALFLPADYEPGKKYPTIVYIYEKLSQNIHRYQAPGTWGVGSVHASNGYAVLMPDITYKLNDPGVSAVECILPALDAAVATGIVDNDKVALHGHSWGGYQTAFLVTQTNRFKCAIAGAALTDLVSMYSSVYWNAGMANQPIFESSQGRFTGGYWEQQDAYIRNSPVYHATKVTTPLLLLHNDKDGAVDFTQGVEYYNTLRRLQKPVVMLQYKGENHGLAKPENRKDYAVRMKEFFDYHLKGSQAPDWWIEGVPHLKMEDHLKSRPKP</sequence>
<evidence type="ECO:0000313" key="5">
    <source>
        <dbReference type="EMBL" id="MDY3557505.1"/>
    </source>
</evidence>
<dbReference type="Gene3D" id="3.40.50.1820">
    <property type="entry name" value="alpha/beta hydrolase"/>
    <property type="match status" value="1"/>
</dbReference>
<dbReference type="SUPFAM" id="SSF82171">
    <property type="entry name" value="DPP6 N-terminal domain-like"/>
    <property type="match status" value="1"/>
</dbReference>
<feature type="coiled-coil region" evidence="2">
    <location>
        <begin position="31"/>
        <end position="61"/>
    </location>
</feature>
<dbReference type="PANTHER" id="PTHR42776">
    <property type="entry name" value="SERINE PEPTIDASE S9 FAMILY MEMBER"/>
    <property type="match status" value="1"/>
</dbReference>
<dbReference type="Proteomes" id="UP001272242">
    <property type="component" value="Unassembled WGS sequence"/>
</dbReference>
<feature type="region of interest" description="Disordered" evidence="3">
    <location>
        <begin position="356"/>
        <end position="399"/>
    </location>
</feature>
<comment type="caution">
    <text evidence="5">The sequence shown here is derived from an EMBL/GenBank/DDBJ whole genome shotgun (WGS) entry which is preliminary data.</text>
</comment>
<evidence type="ECO:0000313" key="6">
    <source>
        <dbReference type="Proteomes" id="UP001272242"/>
    </source>
</evidence>
<keyword evidence="2" id="KW-0175">Coiled coil</keyword>
<proteinExistence type="predicted"/>
<reference evidence="6" key="1">
    <citation type="journal article" date="2023" name="Mar. Drugs">
        <title>Gemmata algarum, a Novel Planctomycete Isolated from an Algal Mat, Displays Antimicrobial Activity.</title>
        <authorList>
            <person name="Kumar G."/>
            <person name="Kallscheuer N."/>
            <person name="Kashif M."/>
            <person name="Ahamad S."/>
            <person name="Jagadeeshwari U."/>
            <person name="Pannikurungottu S."/>
            <person name="Haufschild T."/>
            <person name="Kabuu M."/>
            <person name="Sasikala C."/>
            <person name="Jogler C."/>
            <person name="Ramana C."/>
        </authorList>
    </citation>
    <scope>NUCLEOTIDE SEQUENCE [LARGE SCALE GENOMIC DNA]</scope>
    <source>
        <strain evidence="6">JC673</strain>
    </source>
</reference>
<evidence type="ECO:0000256" key="3">
    <source>
        <dbReference type="SAM" id="MobiDB-lite"/>
    </source>
</evidence>
<feature type="domain" description="Peptidase S9 prolyl oligopeptidase catalytic" evidence="4">
    <location>
        <begin position="794"/>
        <end position="966"/>
    </location>
</feature>
<dbReference type="SUPFAM" id="SSF53474">
    <property type="entry name" value="alpha/beta-Hydrolases"/>
    <property type="match status" value="1"/>
</dbReference>
<protein>
    <submittedName>
        <fullName evidence="5">Prolyl oligopeptidase family serine peptidase</fullName>
    </submittedName>
</protein>